<dbReference type="GO" id="GO:0004190">
    <property type="term" value="F:aspartic-type endopeptidase activity"/>
    <property type="evidence" value="ECO:0007669"/>
    <property type="project" value="UniProtKB-KW"/>
</dbReference>
<dbReference type="PROSITE" id="PS51767">
    <property type="entry name" value="PEPTIDASE_A1"/>
    <property type="match status" value="1"/>
</dbReference>
<dbReference type="InterPro" id="IPR021109">
    <property type="entry name" value="Peptidase_aspartic_dom_sf"/>
</dbReference>
<dbReference type="InterPro" id="IPR001461">
    <property type="entry name" value="Aspartic_peptidase_A1"/>
</dbReference>
<feature type="signal peptide" evidence="5">
    <location>
        <begin position="1"/>
        <end position="20"/>
    </location>
</feature>
<proteinExistence type="inferred from homology"/>
<name>A0A7J6N7N4_PEROL</name>
<evidence type="ECO:0000256" key="3">
    <source>
        <dbReference type="ARBA" id="ARBA00022750"/>
    </source>
</evidence>
<evidence type="ECO:0000256" key="2">
    <source>
        <dbReference type="ARBA" id="ARBA00022670"/>
    </source>
</evidence>
<gene>
    <name evidence="7" type="ORF">FOZ60_014376</name>
</gene>
<protein>
    <recommendedName>
        <fullName evidence="6">Peptidase A1 domain-containing protein</fullName>
    </recommendedName>
</protein>
<dbReference type="InterPro" id="IPR033121">
    <property type="entry name" value="PEPTIDASE_A1"/>
</dbReference>
<dbReference type="EMBL" id="JABANP010000675">
    <property type="protein sequence ID" value="KAF4679888.1"/>
    <property type="molecule type" value="Genomic_DNA"/>
</dbReference>
<dbReference type="OrthoDB" id="771136at2759"/>
<dbReference type="CDD" id="cd05471">
    <property type="entry name" value="pepsin_like"/>
    <property type="match status" value="1"/>
</dbReference>
<dbReference type="Gene3D" id="2.40.70.10">
    <property type="entry name" value="Acid Proteases"/>
    <property type="match status" value="2"/>
</dbReference>
<evidence type="ECO:0000256" key="5">
    <source>
        <dbReference type="SAM" id="SignalP"/>
    </source>
</evidence>
<organism evidence="7 8">
    <name type="scientific">Perkinsus olseni</name>
    <name type="common">Perkinsus atlanticus</name>
    <dbReference type="NCBI Taxonomy" id="32597"/>
    <lineage>
        <taxon>Eukaryota</taxon>
        <taxon>Sar</taxon>
        <taxon>Alveolata</taxon>
        <taxon>Perkinsozoa</taxon>
        <taxon>Perkinsea</taxon>
        <taxon>Perkinsida</taxon>
        <taxon>Perkinsidae</taxon>
        <taxon>Perkinsus</taxon>
    </lineage>
</organism>
<dbReference type="Pfam" id="PF00026">
    <property type="entry name" value="Asp"/>
    <property type="match status" value="1"/>
</dbReference>
<comment type="caution">
    <text evidence="7">The sequence shown here is derived from an EMBL/GenBank/DDBJ whole genome shotgun (WGS) entry which is preliminary data.</text>
</comment>
<evidence type="ECO:0000259" key="6">
    <source>
        <dbReference type="PROSITE" id="PS51767"/>
    </source>
</evidence>
<evidence type="ECO:0000256" key="1">
    <source>
        <dbReference type="ARBA" id="ARBA00007447"/>
    </source>
</evidence>
<dbReference type="InterPro" id="IPR034164">
    <property type="entry name" value="Pepsin-like_dom"/>
</dbReference>
<reference evidence="7 8" key="1">
    <citation type="submission" date="2020-04" db="EMBL/GenBank/DDBJ databases">
        <title>Perkinsus olseni comparative genomics.</title>
        <authorList>
            <person name="Bogema D.R."/>
        </authorList>
    </citation>
    <scope>NUCLEOTIDE SEQUENCE [LARGE SCALE GENOMIC DNA]</scope>
    <source>
        <strain evidence="7">00978-12</strain>
    </source>
</reference>
<keyword evidence="3" id="KW-0064">Aspartyl protease</keyword>
<dbReference type="PANTHER" id="PTHR47966">
    <property type="entry name" value="BETA-SITE APP-CLEAVING ENZYME, ISOFORM A-RELATED"/>
    <property type="match status" value="1"/>
</dbReference>
<dbReference type="GO" id="GO:0006508">
    <property type="term" value="P:proteolysis"/>
    <property type="evidence" value="ECO:0007669"/>
    <property type="project" value="UniProtKB-KW"/>
</dbReference>
<dbReference type="PANTHER" id="PTHR47966:SF51">
    <property type="entry name" value="BETA-SITE APP-CLEAVING ENZYME, ISOFORM A-RELATED"/>
    <property type="match status" value="1"/>
</dbReference>
<dbReference type="AlphaFoldDB" id="A0A7J6N7N4"/>
<feature type="chain" id="PRO_5029481169" description="Peptidase A1 domain-containing protein" evidence="5">
    <location>
        <begin position="21"/>
        <end position="588"/>
    </location>
</feature>
<sequence length="588" mass="65341">MGSFAHTSLSALAISSFVHCLVKIPVQREALTFPIVDTGSSDTVFVWKEWYEKEYSPKKCVDLLTKGYVSFRGDVYRTDQNRTIGFFAEGEIEVFDHRGVIGIANNEFYLTFGLMCGKDRHALHEEPYSLLGLGMREPDDQSLTLLEQLYATPGLLRTPPFSLYLERQPRDGRGFVGELAFGGPDSTKYSGRLNPAPIANAGNWDVNLNYVDIGGLTIGPPSGNGPSSTPAPTTCKFPLGYWKKLHSLLSNASGVDLHESVEYDIFTVPCNKRSMLPDIVFGIRGLQQTVRLSIPQEGYVAVDRESGTCDLQVTRSVKSYWILPDFALVGNYLHFAPQGLQDYDGPVIGEGSEDDALLLVCRSLLPSDVCAFGVLFRIRDRRLRRKEAALGRAKPFGARVKGVSSVVGDTTEKPPASTDDRLSLTDQVEFVRKCLFDGEGGSLIKSKVDSCVLGVLAPEPGSSRRSSLKPAESQRLRVQEFAEDLVGLCYRVVKRELEEKATIEAKYARLVASNRKSQKRYLEDVSALRDRIRGVPTDSDGIAMTKGDLEVIFYDPVSHLDEELKQLVLDICNERLRLMFQRPNEMLK</sequence>
<keyword evidence="2" id="KW-0645">Protease</keyword>
<dbReference type="SUPFAM" id="SSF50630">
    <property type="entry name" value="Acid proteases"/>
    <property type="match status" value="1"/>
</dbReference>
<keyword evidence="5" id="KW-0732">Signal</keyword>
<feature type="domain" description="Peptidase A1" evidence="6">
    <location>
        <begin position="20"/>
        <end position="351"/>
    </location>
</feature>
<accession>A0A7J6N7N4</accession>
<dbReference type="Gene3D" id="2.60.40.1960">
    <property type="match status" value="1"/>
</dbReference>
<evidence type="ECO:0000313" key="7">
    <source>
        <dbReference type="EMBL" id="KAF4679888.1"/>
    </source>
</evidence>
<evidence type="ECO:0000313" key="8">
    <source>
        <dbReference type="Proteomes" id="UP000541610"/>
    </source>
</evidence>
<keyword evidence="4" id="KW-0378">Hydrolase</keyword>
<dbReference type="Proteomes" id="UP000541610">
    <property type="component" value="Unassembled WGS sequence"/>
</dbReference>
<comment type="similarity">
    <text evidence="1">Belongs to the peptidase A1 family.</text>
</comment>
<evidence type="ECO:0000256" key="4">
    <source>
        <dbReference type="ARBA" id="ARBA00022801"/>
    </source>
</evidence>